<dbReference type="SUPFAM" id="SSF56112">
    <property type="entry name" value="Protein kinase-like (PK-like)"/>
    <property type="match status" value="1"/>
</dbReference>
<dbReference type="AlphaFoldDB" id="A0A0L0N9J8"/>
<reference evidence="2 3" key="1">
    <citation type="journal article" date="2015" name="BMC Genomics">
        <title>The genome of the truffle-parasite Tolypocladium ophioglossoides and the evolution of antifungal peptaibiotics.</title>
        <authorList>
            <person name="Quandt C.A."/>
            <person name="Bushley K.E."/>
            <person name="Spatafora J.W."/>
        </authorList>
    </citation>
    <scope>NUCLEOTIDE SEQUENCE [LARGE SCALE GENOMIC DNA]</scope>
    <source>
        <strain evidence="2 3">CBS 100239</strain>
    </source>
</reference>
<organism evidence="2 3">
    <name type="scientific">Tolypocladium ophioglossoides (strain CBS 100239)</name>
    <name type="common">Snaketongue truffleclub</name>
    <name type="synonym">Elaphocordyceps ophioglossoides</name>
    <dbReference type="NCBI Taxonomy" id="1163406"/>
    <lineage>
        <taxon>Eukaryota</taxon>
        <taxon>Fungi</taxon>
        <taxon>Dikarya</taxon>
        <taxon>Ascomycota</taxon>
        <taxon>Pezizomycotina</taxon>
        <taxon>Sordariomycetes</taxon>
        <taxon>Hypocreomycetidae</taxon>
        <taxon>Hypocreales</taxon>
        <taxon>Ophiocordycipitaceae</taxon>
        <taxon>Tolypocladium</taxon>
    </lineage>
</organism>
<dbReference type="PANTHER" id="PTHR21310">
    <property type="entry name" value="AMINOGLYCOSIDE PHOSPHOTRANSFERASE-RELATED-RELATED"/>
    <property type="match status" value="1"/>
</dbReference>
<dbReference type="InterPro" id="IPR011009">
    <property type="entry name" value="Kinase-like_dom_sf"/>
</dbReference>
<feature type="domain" description="Aminoglycoside phosphotransferase" evidence="1">
    <location>
        <begin position="87"/>
        <end position="261"/>
    </location>
</feature>
<evidence type="ECO:0000313" key="2">
    <source>
        <dbReference type="EMBL" id="KND90455.1"/>
    </source>
</evidence>
<dbReference type="EMBL" id="LFRF01000013">
    <property type="protein sequence ID" value="KND90455.1"/>
    <property type="molecule type" value="Genomic_DNA"/>
</dbReference>
<dbReference type="OrthoDB" id="10003767at2759"/>
<evidence type="ECO:0000259" key="1">
    <source>
        <dbReference type="Pfam" id="PF01636"/>
    </source>
</evidence>
<dbReference type="InterPro" id="IPR051678">
    <property type="entry name" value="AGP_Transferase"/>
</dbReference>
<dbReference type="InterPro" id="IPR002575">
    <property type="entry name" value="Aminoglycoside_PTrfase"/>
</dbReference>
<dbReference type="Gene3D" id="3.90.1200.10">
    <property type="match status" value="1"/>
</dbReference>
<proteinExistence type="predicted"/>
<dbReference type="PANTHER" id="PTHR21310:SF37">
    <property type="entry name" value="AMINOGLYCOSIDE PHOSPHOTRANSFERASE DOMAIN-CONTAINING PROTEIN"/>
    <property type="match status" value="1"/>
</dbReference>
<evidence type="ECO:0000313" key="3">
    <source>
        <dbReference type="Proteomes" id="UP000036947"/>
    </source>
</evidence>
<accession>A0A0L0N9J8</accession>
<protein>
    <recommendedName>
        <fullName evidence="1">Aminoglycoside phosphotransferase domain-containing protein</fullName>
    </recommendedName>
</protein>
<gene>
    <name evidence="2" type="ORF">TOPH_05027</name>
</gene>
<dbReference type="STRING" id="1163406.A0A0L0N9J8"/>
<sequence length="372" mass="41751">MSAQCHAIDSISLLNWKKTEIAEAVPFPVNWDALQQYALRLRQSLWQGSTTPSFSTCVLLPQYTMGGLHLVRLIEFDDVHTLSLVCEKTHIPTPRVFGFESTTLNPVGVPFFLMEFIPGNTAMDAFGGYDVHHGEIPTDMASIRFPKIGRVIRRDDGSYDVGPFPDLGGPFSTAAEYFEAWAQHAKFPLSESQRNRYLPEGLRDKIRSSIQDFPSRLAAMAGHVSLGGGPFPLYHTDFRHSNIIIDTNYNILSVIDWEDASTVPWEAVEFPLFLSTTPPPMDAPWNYDDKGLPIDPSVRQVWDELDEYVRFVREAEVERGLDRCLSTTLANRTVQNLAGALKLFLDPGKNGFYCKVLEQFSADAESPQCPSK</sequence>
<comment type="caution">
    <text evidence="2">The sequence shown here is derived from an EMBL/GenBank/DDBJ whole genome shotgun (WGS) entry which is preliminary data.</text>
</comment>
<dbReference type="Proteomes" id="UP000036947">
    <property type="component" value="Unassembled WGS sequence"/>
</dbReference>
<dbReference type="Pfam" id="PF01636">
    <property type="entry name" value="APH"/>
    <property type="match status" value="1"/>
</dbReference>
<name>A0A0L0N9J8_TOLOC</name>
<keyword evidence="3" id="KW-1185">Reference proteome</keyword>